<feature type="coiled-coil region" evidence="1">
    <location>
        <begin position="53"/>
        <end position="80"/>
    </location>
</feature>
<evidence type="ECO:0000313" key="2">
    <source>
        <dbReference type="EMBL" id="GAA0140735.1"/>
    </source>
</evidence>
<sequence>MKENERLKVAATLAVKDKKEATSQALAEIKKHDLHQARFTCLEGEYFDLTKKLERLQLVHNQMTKKVGELENKVKSTEKALPQQTYRDINPSIVANYEDFIQDYPEEWFAHLDLSAL</sequence>
<name>A0AAV3NRQ4_LITER</name>
<keyword evidence="3" id="KW-1185">Reference proteome</keyword>
<evidence type="ECO:0000256" key="1">
    <source>
        <dbReference type="SAM" id="Coils"/>
    </source>
</evidence>
<accession>A0AAV3NRQ4</accession>
<reference evidence="2 3" key="1">
    <citation type="submission" date="2024-01" db="EMBL/GenBank/DDBJ databases">
        <title>The complete chloroplast genome sequence of Lithospermum erythrorhizon: insights into the phylogenetic relationship among Boraginaceae species and the maternal lineages of purple gromwells.</title>
        <authorList>
            <person name="Okada T."/>
            <person name="Watanabe K."/>
        </authorList>
    </citation>
    <scope>NUCLEOTIDE SEQUENCE [LARGE SCALE GENOMIC DNA]</scope>
</reference>
<evidence type="ECO:0000313" key="3">
    <source>
        <dbReference type="Proteomes" id="UP001454036"/>
    </source>
</evidence>
<comment type="caution">
    <text evidence="2">The sequence shown here is derived from an EMBL/GenBank/DDBJ whole genome shotgun (WGS) entry which is preliminary data.</text>
</comment>
<gene>
    <name evidence="2" type="ORF">LIER_02031</name>
</gene>
<proteinExistence type="predicted"/>
<dbReference type="AlphaFoldDB" id="A0AAV3NRQ4"/>
<organism evidence="2 3">
    <name type="scientific">Lithospermum erythrorhizon</name>
    <name type="common">Purple gromwell</name>
    <name type="synonym">Lithospermum officinale var. erythrorhizon</name>
    <dbReference type="NCBI Taxonomy" id="34254"/>
    <lineage>
        <taxon>Eukaryota</taxon>
        <taxon>Viridiplantae</taxon>
        <taxon>Streptophyta</taxon>
        <taxon>Embryophyta</taxon>
        <taxon>Tracheophyta</taxon>
        <taxon>Spermatophyta</taxon>
        <taxon>Magnoliopsida</taxon>
        <taxon>eudicotyledons</taxon>
        <taxon>Gunneridae</taxon>
        <taxon>Pentapetalae</taxon>
        <taxon>asterids</taxon>
        <taxon>lamiids</taxon>
        <taxon>Boraginales</taxon>
        <taxon>Boraginaceae</taxon>
        <taxon>Boraginoideae</taxon>
        <taxon>Lithospermeae</taxon>
        <taxon>Lithospermum</taxon>
    </lineage>
</organism>
<dbReference type="EMBL" id="BAABME010000212">
    <property type="protein sequence ID" value="GAA0140735.1"/>
    <property type="molecule type" value="Genomic_DNA"/>
</dbReference>
<dbReference type="Proteomes" id="UP001454036">
    <property type="component" value="Unassembled WGS sequence"/>
</dbReference>
<protein>
    <submittedName>
        <fullName evidence="2">Uncharacterized protein</fullName>
    </submittedName>
</protein>
<keyword evidence="1" id="KW-0175">Coiled coil</keyword>